<feature type="signal peptide" evidence="9">
    <location>
        <begin position="1"/>
        <end position="21"/>
    </location>
</feature>
<keyword evidence="6" id="KW-0325">Glycoprotein</keyword>
<keyword evidence="12" id="KW-1185">Reference proteome</keyword>
<dbReference type="InterPro" id="IPR011701">
    <property type="entry name" value="MFS"/>
</dbReference>
<proteinExistence type="inferred from homology"/>
<accession>A0A8H4JYY8</accession>
<comment type="subcellular location">
    <subcellularLocation>
        <location evidence="1">Membrane</location>
        <topology evidence="1">Multi-pass membrane protein</topology>
    </subcellularLocation>
</comment>
<dbReference type="GO" id="GO:0015233">
    <property type="term" value="F:pantothenate transmembrane transporter activity"/>
    <property type="evidence" value="ECO:0007669"/>
    <property type="project" value="TreeGrafter"/>
</dbReference>
<sequence>MPSIKTIALVTMALAASGVQARCPHRKAANANVKTVTRGLTFTINPKPTPPCTAYTKKEHTDYLPCPAPNHWRVNEITVGFPTLEDCAKRAIEALQSYNLFEFIPPPEKDERMADYLWGDTSKEEKRLIRKLDRQAFANAYVAGLKEALDLSGNQYNVLLSMASAGMLVGQIPSSIIIHKIRPRIWMSSMIVVWAGLTMASAACKTYAQLCAVRFLMGLAEASTYAGSIYIMGSWYKSNEIAKRTAMFTVSGQVGKMFAGAMMAAIHESLEGHSGLQGWQWVFLIDGIITLPVAIFGFFFFPDVPEYTDAPYLNEKERQLALDRLPPKKEDGHSIQAWSLIKRVMGHPLLYVCCIFSILGSALQSYVVQGLMLLYLKFRKDIDGWTQSEVNTIPIPTHAVGIVAELAVSFFMDRYDRRMSIGFLLCITQVVCTIVLLIPGMSVAGNLTALFLSASAYGINPLLYGWSSNILARTADDAARSVTLASMAASDGLLWTFWGIVLFPADDAPYWRNGYIGMLCVSTAMVGWLFVVRWLDRYTAAKYPADQSQAKGKIV</sequence>
<keyword evidence="3 8" id="KW-0812">Transmembrane</keyword>
<gene>
    <name evidence="11" type="ORF">F53441_12483</name>
</gene>
<evidence type="ECO:0000256" key="5">
    <source>
        <dbReference type="ARBA" id="ARBA00023136"/>
    </source>
</evidence>
<feature type="transmembrane region" description="Helical" evidence="8">
    <location>
        <begin position="447"/>
        <end position="466"/>
    </location>
</feature>
<feature type="transmembrane region" description="Helical" evidence="8">
    <location>
        <begin position="215"/>
        <end position="233"/>
    </location>
</feature>
<dbReference type="Gene3D" id="1.20.1250.20">
    <property type="entry name" value="MFS general substrate transporter like domains"/>
    <property type="match status" value="1"/>
</dbReference>
<feature type="transmembrane region" description="Helical" evidence="8">
    <location>
        <begin position="478"/>
        <end position="503"/>
    </location>
</feature>
<dbReference type="PANTHER" id="PTHR43791:SF4">
    <property type="entry name" value="PANTOTHENATE TRANSPORTER FEN2"/>
    <property type="match status" value="1"/>
</dbReference>
<dbReference type="OrthoDB" id="3639251at2759"/>
<dbReference type="AlphaFoldDB" id="A0A8H4JYY8"/>
<evidence type="ECO:0000256" key="9">
    <source>
        <dbReference type="SAM" id="SignalP"/>
    </source>
</evidence>
<dbReference type="PROSITE" id="PS50850">
    <property type="entry name" value="MFS"/>
    <property type="match status" value="1"/>
</dbReference>
<dbReference type="PANTHER" id="PTHR43791">
    <property type="entry name" value="PERMEASE-RELATED"/>
    <property type="match status" value="1"/>
</dbReference>
<dbReference type="InterPro" id="IPR020846">
    <property type="entry name" value="MFS_dom"/>
</dbReference>
<evidence type="ECO:0000313" key="12">
    <source>
        <dbReference type="Proteomes" id="UP000605986"/>
    </source>
</evidence>
<evidence type="ECO:0000256" key="7">
    <source>
        <dbReference type="ARBA" id="ARBA00037968"/>
    </source>
</evidence>
<feature type="transmembrane region" description="Helical" evidence="8">
    <location>
        <begin position="395"/>
        <end position="412"/>
    </location>
</feature>
<dbReference type="InterPro" id="IPR036259">
    <property type="entry name" value="MFS_trans_sf"/>
</dbReference>
<feature type="transmembrane region" description="Helical" evidence="8">
    <location>
        <begin position="349"/>
        <end position="375"/>
    </location>
</feature>
<feature type="transmembrane region" description="Helical" evidence="8">
    <location>
        <begin position="515"/>
        <end position="535"/>
    </location>
</feature>
<evidence type="ECO:0000256" key="2">
    <source>
        <dbReference type="ARBA" id="ARBA00022448"/>
    </source>
</evidence>
<comment type="similarity">
    <text evidence="7">Belongs to the major facilitator superfamily. Allantoate permease family.</text>
</comment>
<feature type="transmembrane region" description="Helical" evidence="8">
    <location>
        <begin position="419"/>
        <end position="441"/>
    </location>
</feature>
<dbReference type="EMBL" id="JAADJG010000673">
    <property type="protein sequence ID" value="KAF4439738.1"/>
    <property type="molecule type" value="Genomic_DNA"/>
</dbReference>
<feature type="transmembrane region" description="Helical" evidence="8">
    <location>
        <begin position="185"/>
        <end position="203"/>
    </location>
</feature>
<protein>
    <recommendedName>
        <fullName evidence="10">Major facilitator superfamily (MFS) profile domain-containing protein</fullName>
    </recommendedName>
</protein>
<name>A0A8H4JYY8_9HYPO</name>
<feature type="domain" description="Major facilitator superfamily (MFS) profile" evidence="10">
    <location>
        <begin position="119"/>
        <end position="539"/>
    </location>
</feature>
<dbReference type="GO" id="GO:0005886">
    <property type="term" value="C:plasma membrane"/>
    <property type="evidence" value="ECO:0007669"/>
    <property type="project" value="TreeGrafter"/>
</dbReference>
<comment type="caution">
    <text evidence="11">The sequence shown here is derived from an EMBL/GenBank/DDBJ whole genome shotgun (WGS) entry which is preliminary data.</text>
</comment>
<feature type="chain" id="PRO_5034881911" description="Major facilitator superfamily (MFS) profile domain-containing protein" evidence="9">
    <location>
        <begin position="22"/>
        <end position="555"/>
    </location>
</feature>
<evidence type="ECO:0000259" key="10">
    <source>
        <dbReference type="PROSITE" id="PS50850"/>
    </source>
</evidence>
<feature type="transmembrane region" description="Helical" evidence="8">
    <location>
        <begin position="278"/>
        <end position="301"/>
    </location>
</feature>
<dbReference type="GO" id="GO:0098717">
    <property type="term" value="P:pantothenate import across plasma membrane"/>
    <property type="evidence" value="ECO:0007669"/>
    <property type="project" value="TreeGrafter"/>
</dbReference>
<organism evidence="11 12">
    <name type="scientific">Fusarium austroafricanum</name>
    <dbReference type="NCBI Taxonomy" id="2364996"/>
    <lineage>
        <taxon>Eukaryota</taxon>
        <taxon>Fungi</taxon>
        <taxon>Dikarya</taxon>
        <taxon>Ascomycota</taxon>
        <taxon>Pezizomycotina</taxon>
        <taxon>Sordariomycetes</taxon>
        <taxon>Hypocreomycetidae</taxon>
        <taxon>Hypocreales</taxon>
        <taxon>Nectriaceae</taxon>
        <taxon>Fusarium</taxon>
        <taxon>Fusarium concolor species complex</taxon>
    </lineage>
</organism>
<evidence type="ECO:0000256" key="3">
    <source>
        <dbReference type="ARBA" id="ARBA00022692"/>
    </source>
</evidence>
<dbReference type="Proteomes" id="UP000605986">
    <property type="component" value="Unassembled WGS sequence"/>
</dbReference>
<reference evidence="11" key="1">
    <citation type="submission" date="2020-01" db="EMBL/GenBank/DDBJ databases">
        <title>Identification and distribution of gene clusters putatively required for synthesis of sphingolipid metabolism inhibitors in phylogenetically diverse species of the filamentous fungus Fusarium.</title>
        <authorList>
            <person name="Kim H.-S."/>
            <person name="Busman M."/>
            <person name="Brown D.W."/>
            <person name="Divon H."/>
            <person name="Uhlig S."/>
            <person name="Proctor R.H."/>
        </authorList>
    </citation>
    <scope>NUCLEOTIDE SEQUENCE</scope>
    <source>
        <strain evidence="11">NRRL 53441</strain>
    </source>
</reference>
<evidence type="ECO:0000256" key="1">
    <source>
        <dbReference type="ARBA" id="ARBA00004141"/>
    </source>
</evidence>
<dbReference type="Pfam" id="PF07690">
    <property type="entry name" value="MFS_1"/>
    <property type="match status" value="1"/>
</dbReference>
<dbReference type="FunFam" id="1.20.1250.20:FF:000065">
    <property type="entry name" value="Putative MFS pantothenate transporter"/>
    <property type="match status" value="1"/>
</dbReference>
<evidence type="ECO:0000313" key="11">
    <source>
        <dbReference type="EMBL" id="KAF4439738.1"/>
    </source>
</evidence>
<dbReference type="SUPFAM" id="SSF103473">
    <property type="entry name" value="MFS general substrate transporter"/>
    <property type="match status" value="1"/>
</dbReference>
<keyword evidence="4 8" id="KW-1133">Transmembrane helix</keyword>
<evidence type="ECO:0000256" key="6">
    <source>
        <dbReference type="ARBA" id="ARBA00023180"/>
    </source>
</evidence>
<evidence type="ECO:0000256" key="4">
    <source>
        <dbReference type="ARBA" id="ARBA00022989"/>
    </source>
</evidence>
<keyword evidence="2" id="KW-0813">Transport</keyword>
<evidence type="ECO:0000256" key="8">
    <source>
        <dbReference type="SAM" id="Phobius"/>
    </source>
</evidence>
<keyword evidence="9" id="KW-0732">Signal</keyword>
<keyword evidence="5 8" id="KW-0472">Membrane</keyword>